<dbReference type="Gene3D" id="3.40.50.1820">
    <property type="entry name" value="alpha/beta hydrolase"/>
    <property type="match status" value="1"/>
</dbReference>
<dbReference type="SUPFAM" id="SSF53474">
    <property type="entry name" value="alpha/beta-Hydrolases"/>
    <property type="match status" value="1"/>
</dbReference>
<gene>
    <name evidence="2" type="ORF">BDV98DRAFT_509468</name>
</gene>
<protein>
    <submittedName>
        <fullName evidence="2">Alpha/Beta hydrolase protein</fullName>
    </submittedName>
</protein>
<reference evidence="2 3" key="1">
    <citation type="journal article" date="2019" name="Nat. Ecol. Evol.">
        <title>Megaphylogeny resolves global patterns of mushroom evolution.</title>
        <authorList>
            <person name="Varga T."/>
            <person name="Krizsan K."/>
            <person name="Foldi C."/>
            <person name="Dima B."/>
            <person name="Sanchez-Garcia M."/>
            <person name="Sanchez-Ramirez S."/>
            <person name="Szollosi G.J."/>
            <person name="Szarkandi J.G."/>
            <person name="Papp V."/>
            <person name="Albert L."/>
            <person name="Andreopoulos W."/>
            <person name="Angelini C."/>
            <person name="Antonin V."/>
            <person name="Barry K.W."/>
            <person name="Bougher N.L."/>
            <person name="Buchanan P."/>
            <person name="Buyck B."/>
            <person name="Bense V."/>
            <person name="Catcheside P."/>
            <person name="Chovatia M."/>
            <person name="Cooper J."/>
            <person name="Damon W."/>
            <person name="Desjardin D."/>
            <person name="Finy P."/>
            <person name="Geml J."/>
            <person name="Haridas S."/>
            <person name="Hughes K."/>
            <person name="Justo A."/>
            <person name="Karasinski D."/>
            <person name="Kautmanova I."/>
            <person name="Kiss B."/>
            <person name="Kocsube S."/>
            <person name="Kotiranta H."/>
            <person name="LaButti K.M."/>
            <person name="Lechner B.E."/>
            <person name="Liimatainen K."/>
            <person name="Lipzen A."/>
            <person name="Lukacs Z."/>
            <person name="Mihaltcheva S."/>
            <person name="Morgado L.N."/>
            <person name="Niskanen T."/>
            <person name="Noordeloos M.E."/>
            <person name="Ohm R.A."/>
            <person name="Ortiz-Santana B."/>
            <person name="Ovrebo C."/>
            <person name="Racz N."/>
            <person name="Riley R."/>
            <person name="Savchenko A."/>
            <person name="Shiryaev A."/>
            <person name="Soop K."/>
            <person name="Spirin V."/>
            <person name="Szebenyi C."/>
            <person name="Tomsovsky M."/>
            <person name="Tulloss R.E."/>
            <person name="Uehling J."/>
            <person name="Grigoriev I.V."/>
            <person name="Vagvolgyi C."/>
            <person name="Papp T."/>
            <person name="Martin F.M."/>
            <person name="Miettinen O."/>
            <person name="Hibbett D.S."/>
            <person name="Nagy L.G."/>
        </authorList>
    </citation>
    <scope>NUCLEOTIDE SEQUENCE [LARGE SCALE GENOMIC DNA]</scope>
    <source>
        <strain evidence="2 3">CBS 309.79</strain>
    </source>
</reference>
<evidence type="ECO:0000313" key="2">
    <source>
        <dbReference type="EMBL" id="TFL00032.1"/>
    </source>
</evidence>
<evidence type="ECO:0000313" key="3">
    <source>
        <dbReference type="Proteomes" id="UP000305067"/>
    </source>
</evidence>
<dbReference type="EMBL" id="ML178830">
    <property type="protein sequence ID" value="TFL00032.1"/>
    <property type="molecule type" value="Genomic_DNA"/>
</dbReference>
<accession>A0A5C3QEB4</accession>
<dbReference type="Pfam" id="PF00561">
    <property type="entry name" value="Abhydrolase_1"/>
    <property type="match status" value="1"/>
</dbReference>
<keyword evidence="3" id="KW-1185">Reference proteome</keyword>
<dbReference type="InterPro" id="IPR029058">
    <property type="entry name" value="AB_hydrolase_fold"/>
</dbReference>
<dbReference type="PANTHER" id="PTHR43433">
    <property type="entry name" value="HYDROLASE, ALPHA/BETA FOLD FAMILY PROTEIN"/>
    <property type="match status" value="1"/>
</dbReference>
<dbReference type="OrthoDB" id="8119704at2759"/>
<dbReference type="STRING" id="1884261.A0A5C3QEB4"/>
<evidence type="ECO:0000259" key="1">
    <source>
        <dbReference type="Pfam" id="PF00561"/>
    </source>
</evidence>
<name>A0A5C3QEB4_9AGAR</name>
<dbReference type="GO" id="GO:0016787">
    <property type="term" value="F:hydrolase activity"/>
    <property type="evidence" value="ECO:0007669"/>
    <property type="project" value="UniProtKB-KW"/>
</dbReference>
<keyword evidence="2" id="KW-0378">Hydrolase</keyword>
<organism evidence="2 3">
    <name type="scientific">Pterulicium gracile</name>
    <dbReference type="NCBI Taxonomy" id="1884261"/>
    <lineage>
        <taxon>Eukaryota</taxon>
        <taxon>Fungi</taxon>
        <taxon>Dikarya</taxon>
        <taxon>Basidiomycota</taxon>
        <taxon>Agaricomycotina</taxon>
        <taxon>Agaricomycetes</taxon>
        <taxon>Agaricomycetidae</taxon>
        <taxon>Agaricales</taxon>
        <taxon>Pleurotineae</taxon>
        <taxon>Pterulaceae</taxon>
        <taxon>Pterulicium</taxon>
    </lineage>
</organism>
<dbReference type="InterPro" id="IPR000073">
    <property type="entry name" value="AB_hydrolase_1"/>
</dbReference>
<dbReference type="AlphaFoldDB" id="A0A5C3QEB4"/>
<dbReference type="Proteomes" id="UP000305067">
    <property type="component" value="Unassembled WGS sequence"/>
</dbReference>
<feature type="domain" description="AB hydrolase-1" evidence="1">
    <location>
        <begin position="27"/>
        <end position="266"/>
    </location>
</feature>
<dbReference type="InterPro" id="IPR050471">
    <property type="entry name" value="AB_hydrolase"/>
</dbReference>
<sequence>MHSYFELPDGALLAYEILGQEHANLRPPLALVSGMGGLRSDWMRLASALSCNRTVLIYDHRGNGDSKFATAHGDKITVASLAEDLQSLLAYLRWEKVAILGYSMGGVVAQHLCSLHYGPDRTHVDPTYKITHIVLAATTASPKVFASGQYGLVYPSTPLAGLPVEERKDIVRSVTEKFFDTAWLADPSNTRRFDEILAHNATSPRYRTAWQRQSRAMTLFSLSDLHAHLPPPPHGPAVLVIHGKKDAIVPFSAGLDLLTLIPHARMVEAGLESGKVDHMDFGHSWDEYFSVERWADVLNLFLDAGKGGEGIVLGKSRL</sequence>
<proteinExistence type="predicted"/>
<dbReference type="PANTHER" id="PTHR43433:SF5">
    <property type="entry name" value="AB HYDROLASE-1 DOMAIN-CONTAINING PROTEIN"/>
    <property type="match status" value="1"/>
</dbReference>